<reference evidence="1" key="1">
    <citation type="submission" date="2020-07" db="EMBL/GenBank/DDBJ databases">
        <title>Multicomponent nature underlies the extraordinary mechanical properties of spider dragline silk.</title>
        <authorList>
            <person name="Kono N."/>
            <person name="Nakamura H."/>
            <person name="Mori M."/>
            <person name="Yoshida Y."/>
            <person name="Ohtoshi R."/>
            <person name="Malay A.D."/>
            <person name="Moran D.A.P."/>
            <person name="Tomita M."/>
            <person name="Numata K."/>
            <person name="Arakawa K."/>
        </authorList>
    </citation>
    <scope>NUCLEOTIDE SEQUENCE</scope>
</reference>
<dbReference type="Proteomes" id="UP000887116">
    <property type="component" value="Unassembled WGS sequence"/>
</dbReference>
<comment type="caution">
    <text evidence="1">The sequence shown here is derived from an EMBL/GenBank/DDBJ whole genome shotgun (WGS) entry which is preliminary data.</text>
</comment>
<dbReference type="OrthoDB" id="6626419at2759"/>
<dbReference type="EMBL" id="BMAO01020696">
    <property type="protein sequence ID" value="GFQ69228.1"/>
    <property type="molecule type" value="Genomic_DNA"/>
</dbReference>
<name>A0A8X6KE67_TRICU</name>
<accession>A0A8X6KE67</accession>
<gene>
    <name evidence="1" type="ORF">TNCT_660681</name>
</gene>
<sequence>MDLLNREPRRTYWNLKKVNWAIFKNLTNEVLTDSLVMPNFEYSSRLFTLAVLKCASLCVPRGQQNKFTPFWNENLRKREIRQESSLATLGLVKTA</sequence>
<organism evidence="1 2">
    <name type="scientific">Trichonephila clavata</name>
    <name type="common">Joro spider</name>
    <name type="synonym">Nephila clavata</name>
    <dbReference type="NCBI Taxonomy" id="2740835"/>
    <lineage>
        <taxon>Eukaryota</taxon>
        <taxon>Metazoa</taxon>
        <taxon>Ecdysozoa</taxon>
        <taxon>Arthropoda</taxon>
        <taxon>Chelicerata</taxon>
        <taxon>Arachnida</taxon>
        <taxon>Araneae</taxon>
        <taxon>Araneomorphae</taxon>
        <taxon>Entelegynae</taxon>
        <taxon>Araneoidea</taxon>
        <taxon>Nephilidae</taxon>
        <taxon>Trichonephila</taxon>
    </lineage>
</organism>
<protein>
    <submittedName>
        <fullName evidence="1">Uncharacterized protein</fullName>
    </submittedName>
</protein>
<keyword evidence="2" id="KW-1185">Reference proteome</keyword>
<proteinExistence type="predicted"/>
<dbReference type="AlphaFoldDB" id="A0A8X6KE67"/>
<evidence type="ECO:0000313" key="2">
    <source>
        <dbReference type="Proteomes" id="UP000887116"/>
    </source>
</evidence>
<evidence type="ECO:0000313" key="1">
    <source>
        <dbReference type="EMBL" id="GFQ69228.1"/>
    </source>
</evidence>